<sequence>MSQDPNFPRPRAGPGIHAVQVNNAREMVAMHVKGRNPARQTTSATLHSRIGRPTQEVSIESSVVEVSRANGTTEVSSKSEQQTETQFISNKATVNTTGQSFEATATSAFIPPSVCVPARNSGPCTNPQCTSCGQVVIPSPVARFPFRERPSISVGEWSIFTQKGSILSSDELDRLAERYAFPLPEMIFGHNHMRVVHDTSGASVEFNTLDALDALDPDSEMKVSYHHEWLSTRPRAAENLENPSVESVRPYDWTYTTKYRGTIVGGAFEPTEEKIPLDKLKRPEPILFYDEAILYEDELGDNGISVYSTKIRVMPTCLLLLCRFFLRVDNVAVRIRDTRLYVDFESGHVLREHRVQEAAYDEVFARAGRASDPKKLLRDSNWVAQNLPVMSCDTERFVEDPNVAANVEGANVEGANTPQTGAAQTPPVS</sequence>
<proteinExistence type="inferred from homology"/>
<feature type="compositionally biased region" description="Polar residues" evidence="2">
    <location>
        <begin position="414"/>
        <end position="429"/>
    </location>
</feature>
<dbReference type="AlphaFoldDB" id="A0AA91Q417"/>
<feature type="region of interest" description="Disordered" evidence="2">
    <location>
        <begin position="409"/>
        <end position="429"/>
    </location>
</feature>
<dbReference type="Pfam" id="PF04176">
    <property type="entry name" value="TIP41"/>
    <property type="match status" value="1"/>
</dbReference>
<dbReference type="Proteomes" id="UP000195602">
    <property type="component" value="Unassembled WGS sequence"/>
</dbReference>
<dbReference type="PANTHER" id="PTHR21021">
    <property type="entry name" value="GAF/PUTATIVE CYTOSKELETAL PROTEIN"/>
    <property type="match status" value="1"/>
</dbReference>
<evidence type="ECO:0000313" key="3">
    <source>
        <dbReference type="EMBL" id="OVF10560.1"/>
    </source>
</evidence>
<dbReference type="GO" id="GO:0005829">
    <property type="term" value="C:cytosol"/>
    <property type="evidence" value="ECO:0007669"/>
    <property type="project" value="TreeGrafter"/>
</dbReference>
<reference evidence="3 4" key="1">
    <citation type="submission" date="2017-04" db="EMBL/GenBank/DDBJ databases">
        <title>Draft genome of the yeast Clavispora lusitaniae type strain CBS 6936.</title>
        <authorList>
            <person name="Durrens P."/>
            <person name="Klopp C."/>
            <person name="Biteau N."/>
            <person name="Fitton-Ouhabi V."/>
            <person name="Dementhon K."/>
            <person name="Accoceberry I."/>
            <person name="Sherman D.J."/>
            <person name="Noel T."/>
        </authorList>
    </citation>
    <scope>NUCLEOTIDE SEQUENCE [LARGE SCALE GENOMIC DNA]</scope>
    <source>
        <strain evidence="3 4">CBS 6936</strain>
    </source>
</reference>
<protein>
    <submittedName>
        <fullName evidence="3">Type 2A phosphatase activator</fullName>
    </submittedName>
</protein>
<evidence type="ECO:0000256" key="2">
    <source>
        <dbReference type="SAM" id="MobiDB-lite"/>
    </source>
</evidence>
<dbReference type="PANTHER" id="PTHR21021:SF16">
    <property type="entry name" value="TIP41-LIKE PROTEIN"/>
    <property type="match status" value="1"/>
</dbReference>
<feature type="region of interest" description="Disordered" evidence="2">
    <location>
        <begin position="35"/>
        <end position="58"/>
    </location>
</feature>
<evidence type="ECO:0000256" key="1">
    <source>
        <dbReference type="ARBA" id="ARBA00006658"/>
    </source>
</evidence>
<gene>
    <name evidence="3" type="ORF">A9F13_02g03905</name>
</gene>
<organism evidence="3 4">
    <name type="scientific">Clavispora lusitaniae</name>
    <name type="common">Candida lusitaniae</name>
    <dbReference type="NCBI Taxonomy" id="36911"/>
    <lineage>
        <taxon>Eukaryota</taxon>
        <taxon>Fungi</taxon>
        <taxon>Dikarya</taxon>
        <taxon>Ascomycota</taxon>
        <taxon>Saccharomycotina</taxon>
        <taxon>Pichiomycetes</taxon>
        <taxon>Metschnikowiaceae</taxon>
        <taxon>Clavispora</taxon>
    </lineage>
</organism>
<name>A0AA91Q417_CLALS</name>
<dbReference type="InterPro" id="IPR007303">
    <property type="entry name" value="TIP41-like"/>
</dbReference>
<evidence type="ECO:0000313" key="4">
    <source>
        <dbReference type="Proteomes" id="UP000195602"/>
    </source>
</evidence>
<dbReference type="InterPro" id="IPR051330">
    <property type="entry name" value="Phosphatase_reg/MetRdx"/>
</dbReference>
<dbReference type="EMBL" id="LYUB02000002">
    <property type="protein sequence ID" value="OVF10560.1"/>
    <property type="molecule type" value="Genomic_DNA"/>
</dbReference>
<comment type="caution">
    <text evidence="3">The sequence shown here is derived from an EMBL/GenBank/DDBJ whole genome shotgun (WGS) entry which is preliminary data.</text>
</comment>
<comment type="similarity">
    <text evidence="1">Belongs to the TIP41 family.</text>
</comment>
<dbReference type="GO" id="GO:0031929">
    <property type="term" value="P:TOR signaling"/>
    <property type="evidence" value="ECO:0007669"/>
    <property type="project" value="TreeGrafter"/>
</dbReference>
<accession>A0AA91Q417</accession>
<dbReference type="KEGG" id="clus:A9F13_02g03905"/>